<evidence type="ECO:0000313" key="3">
    <source>
        <dbReference type="EMBL" id="QDU82522.1"/>
    </source>
</evidence>
<proteinExistence type="predicted"/>
<dbReference type="AlphaFoldDB" id="A0A518CTG0"/>
<gene>
    <name evidence="3" type="ORF">Pla110_42800</name>
</gene>
<keyword evidence="4" id="KW-1185">Reference proteome</keyword>
<feature type="region of interest" description="Disordered" evidence="1">
    <location>
        <begin position="1"/>
        <end position="23"/>
    </location>
</feature>
<evidence type="ECO:0000256" key="1">
    <source>
        <dbReference type="SAM" id="MobiDB-lite"/>
    </source>
</evidence>
<protein>
    <submittedName>
        <fullName evidence="3">Uncharacterized protein</fullName>
    </submittedName>
</protein>
<dbReference type="KEGG" id="plon:Pla110_42800"/>
<dbReference type="Proteomes" id="UP000317178">
    <property type="component" value="Chromosome"/>
</dbReference>
<feature type="transmembrane region" description="Helical" evidence="2">
    <location>
        <begin position="39"/>
        <end position="61"/>
    </location>
</feature>
<keyword evidence="2" id="KW-0812">Transmembrane</keyword>
<evidence type="ECO:0000313" key="4">
    <source>
        <dbReference type="Proteomes" id="UP000317178"/>
    </source>
</evidence>
<organism evidence="3 4">
    <name type="scientific">Polystyrenella longa</name>
    <dbReference type="NCBI Taxonomy" id="2528007"/>
    <lineage>
        <taxon>Bacteria</taxon>
        <taxon>Pseudomonadati</taxon>
        <taxon>Planctomycetota</taxon>
        <taxon>Planctomycetia</taxon>
        <taxon>Planctomycetales</taxon>
        <taxon>Planctomycetaceae</taxon>
        <taxon>Polystyrenella</taxon>
    </lineage>
</organism>
<keyword evidence="2" id="KW-1133">Transmembrane helix</keyword>
<reference evidence="3 4" key="1">
    <citation type="submission" date="2019-02" db="EMBL/GenBank/DDBJ databases">
        <title>Deep-cultivation of Planctomycetes and their phenomic and genomic characterization uncovers novel biology.</title>
        <authorList>
            <person name="Wiegand S."/>
            <person name="Jogler M."/>
            <person name="Boedeker C."/>
            <person name="Pinto D."/>
            <person name="Vollmers J."/>
            <person name="Rivas-Marin E."/>
            <person name="Kohn T."/>
            <person name="Peeters S.H."/>
            <person name="Heuer A."/>
            <person name="Rast P."/>
            <person name="Oberbeckmann S."/>
            <person name="Bunk B."/>
            <person name="Jeske O."/>
            <person name="Meyerdierks A."/>
            <person name="Storesund J.E."/>
            <person name="Kallscheuer N."/>
            <person name="Luecker S."/>
            <person name="Lage O.M."/>
            <person name="Pohl T."/>
            <person name="Merkel B.J."/>
            <person name="Hornburger P."/>
            <person name="Mueller R.-W."/>
            <person name="Bruemmer F."/>
            <person name="Labrenz M."/>
            <person name="Spormann A.M."/>
            <person name="Op den Camp H."/>
            <person name="Overmann J."/>
            <person name="Amann R."/>
            <person name="Jetten M.S.M."/>
            <person name="Mascher T."/>
            <person name="Medema M.H."/>
            <person name="Devos D.P."/>
            <person name="Kaster A.-K."/>
            <person name="Ovreas L."/>
            <person name="Rohde M."/>
            <person name="Galperin M.Y."/>
            <person name="Jogler C."/>
        </authorList>
    </citation>
    <scope>NUCLEOTIDE SEQUENCE [LARGE SCALE GENOMIC DNA]</scope>
    <source>
        <strain evidence="3 4">Pla110</strain>
    </source>
</reference>
<accession>A0A518CTG0</accession>
<evidence type="ECO:0000256" key="2">
    <source>
        <dbReference type="SAM" id="Phobius"/>
    </source>
</evidence>
<keyword evidence="2" id="KW-0472">Membrane</keyword>
<name>A0A518CTG0_9PLAN</name>
<sequence>MSLPPEPTPDDGGGFAASERSTPATTAVTAEKAVSSIQMIQTGLLLTNTVILILILGLLIARN</sequence>
<dbReference type="EMBL" id="CP036281">
    <property type="protein sequence ID" value="QDU82522.1"/>
    <property type="molecule type" value="Genomic_DNA"/>
</dbReference>